<sequence length="137" mass="14696">MASLRELVQTLLPNAVPLAKVRDESMARTVTWVRVMRMRLPAFDGMESGDLALIPLTLLTAAAPDAQARADLVEYLAEHGSTGILLLGDEQPNGVEAKARAELAQAAEQNGLPCLAVHGMESAQLERSLIGAVINRR</sequence>
<evidence type="ECO:0000313" key="1">
    <source>
        <dbReference type="EMBL" id="KGA14357.1"/>
    </source>
</evidence>
<protein>
    <submittedName>
        <fullName evidence="1">Uncharacterized protein</fullName>
    </submittedName>
</protein>
<name>A0A094PTA5_9ZZZZ</name>
<reference evidence="1" key="1">
    <citation type="submission" date="2014-06" db="EMBL/GenBank/DDBJ databases">
        <title>Key roles for freshwater Actinobacteria revealed by deep metagenomic sequencing.</title>
        <authorList>
            <person name="Ghai R."/>
            <person name="Mizuno C.M."/>
            <person name="Picazo A."/>
            <person name="Camacho A."/>
            <person name="Rodriguez-Valera F."/>
        </authorList>
    </citation>
    <scope>NUCLEOTIDE SEQUENCE</scope>
</reference>
<comment type="caution">
    <text evidence="1">The sequence shown here is derived from an EMBL/GenBank/DDBJ whole genome shotgun (WGS) entry which is preliminary data.</text>
</comment>
<gene>
    <name evidence="1" type="ORF">GM51_17500</name>
</gene>
<dbReference type="AlphaFoldDB" id="A0A094PTA5"/>
<dbReference type="EMBL" id="JNSL01000151">
    <property type="protein sequence ID" value="KGA14357.1"/>
    <property type="molecule type" value="Genomic_DNA"/>
</dbReference>
<feature type="non-terminal residue" evidence="1">
    <location>
        <position position="137"/>
    </location>
</feature>
<organism evidence="1">
    <name type="scientific">freshwater metagenome</name>
    <dbReference type="NCBI Taxonomy" id="449393"/>
    <lineage>
        <taxon>unclassified sequences</taxon>
        <taxon>metagenomes</taxon>
        <taxon>ecological metagenomes</taxon>
    </lineage>
</organism>
<accession>A0A094PTA5</accession>
<proteinExistence type="predicted"/>